<gene>
    <name evidence="1" type="ORF">HMN09_00005900</name>
</gene>
<evidence type="ECO:0000313" key="2">
    <source>
        <dbReference type="Proteomes" id="UP000613580"/>
    </source>
</evidence>
<keyword evidence="2" id="KW-1185">Reference proteome</keyword>
<name>A0A8H6TV32_MYCCL</name>
<sequence>MRCVPRLRDNAAALFVDPSREFHRLVLRHASHVIAGVLSADNGLEYGKRLGQLRDASLEEVVANSQGRGFLSIDTVVAKAPEIQILEASHTNTDFGAGILWNDFLPQPCVFSKFRTSRGENLGGVVYPLHLQARRDEAVCDWSPADDSDCVGPPAEVCLQVVSKVVDFAHPSRRRTLSTSTSLSMTTQQEGILSDWQSESTTKCDILAACPHFHLMGDATRRMRPGCSLRWANLKGAASRMAIEETSDDEALGELEELETLEGLEVLAKDLP</sequence>
<proteinExistence type="predicted"/>
<dbReference type="Proteomes" id="UP000613580">
    <property type="component" value="Unassembled WGS sequence"/>
</dbReference>
<organism evidence="1 2">
    <name type="scientific">Mycena chlorophos</name>
    <name type="common">Agaric fungus</name>
    <name type="synonym">Agaricus chlorophos</name>
    <dbReference type="NCBI Taxonomy" id="658473"/>
    <lineage>
        <taxon>Eukaryota</taxon>
        <taxon>Fungi</taxon>
        <taxon>Dikarya</taxon>
        <taxon>Basidiomycota</taxon>
        <taxon>Agaricomycotina</taxon>
        <taxon>Agaricomycetes</taxon>
        <taxon>Agaricomycetidae</taxon>
        <taxon>Agaricales</taxon>
        <taxon>Marasmiineae</taxon>
        <taxon>Mycenaceae</taxon>
        <taxon>Mycena</taxon>
    </lineage>
</organism>
<comment type="caution">
    <text evidence="1">The sequence shown here is derived from an EMBL/GenBank/DDBJ whole genome shotgun (WGS) entry which is preliminary data.</text>
</comment>
<dbReference type="AlphaFoldDB" id="A0A8H6TV32"/>
<evidence type="ECO:0000313" key="1">
    <source>
        <dbReference type="EMBL" id="KAF7322285.1"/>
    </source>
</evidence>
<protein>
    <submittedName>
        <fullName evidence="1">Uncharacterized protein</fullName>
    </submittedName>
</protein>
<reference evidence="1" key="1">
    <citation type="submission" date="2020-05" db="EMBL/GenBank/DDBJ databases">
        <title>Mycena genomes resolve the evolution of fungal bioluminescence.</title>
        <authorList>
            <person name="Tsai I.J."/>
        </authorList>
    </citation>
    <scope>NUCLEOTIDE SEQUENCE</scope>
    <source>
        <strain evidence="1">110903Hualien_Pintung</strain>
    </source>
</reference>
<accession>A0A8H6TV32</accession>
<dbReference type="EMBL" id="JACAZE010000001">
    <property type="protein sequence ID" value="KAF7322285.1"/>
    <property type="molecule type" value="Genomic_DNA"/>
</dbReference>